<gene>
    <name evidence="1" type="ORF">Terrestrivirus1_72</name>
</gene>
<evidence type="ECO:0000313" key="1">
    <source>
        <dbReference type="EMBL" id="AYV75198.1"/>
    </source>
</evidence>
<organism evidence="1">
    <name type="scientific">Terrestrivirus sp</name>
    <dbReference type="NCBI Taxonomy" id="2487775"/>
    <lineage>
        <taxon>Viruses</taxon>
        <taxon>Varidnaviria</taxon>
        <taxon>Bamfordvirae</taxon>
        <taxon>Nucleocytoviricota</taxon>
        <taxon>Megaviricetes</taxon>
        <taxon>Imitervirales</taxon>
        <taxon>Mimiviridae</taxon>
        <taxon>Klosneuvirinae</taxon>
    </lineage>
</organism>
<sequence length="306" mass="37050">MDVFNYIPLLKKYDHEVNKFHIANLNDQLEKSKKHIKPSRFSLYFHIKELTTYDQNCGTTINTCRELESICKELYTGQKSDFIPNIYENPNIFEYIPILNKYNKRTREYHIRNLSRILFWAANVNKYGHDYFFKNVTDMDDIHWSISHNINELIKYDENCSTIIGICHDFDSICQKLQNKSHEKKQYHYHEVNILEEFPELKKHYNNPSDFHIRNLEKIVFRSVNSYIHSDNIYFQKIFTDYEHDMKHIEYHIKNLYKIEDKNKLCLKITDFCEKKINDQSSMSVPIIDNDFCFDFDRKIDMTICI</sequence>
<dbReference type="EMBL" id="MK071979">
    <property type="protein sequence ID" value="AYV75198.1"/>
    <property type="molecule type" value="Genomic_DNA"/>
</dbReference>
<protein>
    <submittedName>
        <fullName evidence="1">Uncharacterized protein</fullName>
    </submittedName>
</protein>
<name>A0A3G4ZK37_9VIRU</name>
<proteinExistence type="predicted"/>
<accession>A0A3G4ZK37</accession>
<reference evidence="1" key="1">
    <citation type="submission" date="2018-10" db="EMBL/GenBank/DDBJ databases">
        <title>Hidden diversity of soil giant viruses.</title>
        <authorList>
            <person name="Schulz F."/>
            <person name="Alteio L."/>
            <person name="Goudeau D."/>
            <person name="Ryan E.M."/>
            <person name="Malmstrom R.R."/>
            <person name="Blanchard J."/>
            <person name="Woyke T."/>
        </authorList>
    </citation>
    <scope>NUCLEOTIDE SEQUENCE</scope>
    <source>
        <strain evidence="1">TEV1</strain>
    </source>
</reference>